<sequence>MIRKLATLLLAALTLSALPLAAQAQKYPGGPVTVVIPLAAGDGGDTALRAMAEALQKQLDAPFLVNNRPGAGGSLGVQNVLAAKKDGYTLLFAQNSPLTIRRVMEPETVNYDPQKDLIPLGLTTRTPSLLVVRKEAPYNTFQELVAHAKKSPRSVRIGHPGAGSSGDLSVQLINTQAGIELLAVPYKGAAPAVTDALGGQIDGVILALGAVSAHMKSGAFKPIAISSAYPALPDVPTLAKLGYKQDLMGIWFGFYAPAGTPSEVVQTLVPALQKVAEDGAIASRLLPLGIVQEWEPPARLAEAIRTEYEAVGDLNKRLQKK</sequence>
<dbReference type="Pfam" id="PF03401">
    <property type="entry name" value="TctC"/>
    <property type="match status" value="1"/>
</dbReference>
<dbReference type="PANTHER" id="PTHR42928">
    <property type="entry name" value="TRICARBOXYLATE-BINDING PROTEIN"/>
    <property type="match status" value="1"/>
</dbReference>
<dbReference type="RefSeq" id="WP_135285753.1">
    <property type="nucleotide sequence ID" value="NZ_SMLL01000005.1"/>
</dbReference>
<dbReference type="OrthoDB" id="8888533at2"/>
<dbReference type="SUPFAM" id="SSF53850">
    <property type="entry name" value="Periplasmic binding protein-like II"/>
    <property type="match status" value="1"/>
</dbReference>
<feature type="chain" id="PRO_5021390851" evidence="2">
    <location>
        <begin position="25"/>
        <end position="321"/>
    </location>
</feature>
<evidence type="ECO:0000313" key="4">
    <source>
        <dbReference type="Proteomes" id="UP000297564"/>
    </source>
</evidence>
<comment type="caution">
    <text evidence="3">The sequence shown here is derived from an EMBL/GenBank/DDBJ whole genome shotgun (WGS) entry which is preliminary data.</text>
</comment>
<evidence type="ECO:0000256" key="2">
    <source>
        <dbReference type="SAM" id="SignalP"/>
    </source>
</evidence>
<keyword evidence="4" id="KW-1185">Reference proteome</keyword>
<dbReference type="EMBL" id="SMLL01000005">
    <property type="protein sequence ID" value="TFY98602.1"/>
    <property type="molecule type" value="Genomic_DNA"/>
</dbReference>
<accession>A0A4Z0BH34</accession>
<keyword evidence="2" id="KW-0732">Signal</keyword>
<dbReference type="PANTHER" id="PTHR42928:SF5">
    <property type="entry name" value="BLR1237 PROTEIN"/>
    <property type="match status" value="1"/>
</dbReference>
<protein>
    <submittedName>
        <fullName evidence="3">Tripartite tricarboxylate transporter substrate binding protein</fullName>
    </submittedName>
</protein>
<dbReference type="CDD" id="cd07012">
    <property type="entry name" value="PBP2_Bug_TTT"/>
    <property type="match status" value="1"/>
</dbReference>
<evidence type="ECO:0000256" key="1">
    <source>
        <dbReference type="ARBA" id="ARBA00006987"/>
    </source>
</evidence>
<dbReference type="Gene3D" id="3.40.190.150">
    <property type="entry name" value="Bordetella uptake gene, domain 1"/>
    <property type="match status" value="1"/>
</dbReference>
<proteinExistence type="inferred from homology"/>
<gene>
    <name evidence="3" type="ORF">EZ242_13800</name>
</gene>
<dbReference type="InterPro" id="IPR042100">
    <property type="entry name" value="Bug_dom1"/>
</dbReference>
<dbReference type="PIRSF" id="PIRSF017082">
    <property type="entry name" value="YflP"/>
    <property type="match status" value="1"/>
</dbReference>
<evidence type="ECO:0000313" key="3">
    <source>
        <dbReference type="EMBL" id="TFY98602.1"/>
    </source>
</evidence>
<comment type="similarity">
    <text evidence="1">Belongs to the UPF0065 (bug) family.</text>
</comment>
<organism evidence="3 4">
    <name type="scientific">Ramlibacter rhizophilus</name>
    <dbReference type="NCBI Taxonomy" id="1781167"/>
    <lineage>
        <taxon>Bacteria</taxon>
        <taxon>Pseudomonadati</taxon>
        <taxon>Pseudomonadota</taxon>
        <taxon>Betaproteobacteria</taxon>
        <taxon>Burkholderiales</taxon>
        <taxon>Comamonadaceae</taxon>
        <taxon>Ramlibacter</taxon>
    </lineage>
</organism>
<name>A0A4Z0BH34_9BURK</name>
<dbReference type="InterPro" id="IPR005064">
    <property type="entry name" value="BUG"/>
</dbReference>
<dbReference type="Gene3D" id="3.40.190.10">
    <property type="entry name" value="Periplasmic binding protein-like II"/>
    <property type="match status" value="1"/>
</dbReference>
<reference evidence="3 4" key="1">
    <citation type="submission" date="2019-03" db="EMBL/GenBank/DDBJ databases">
        <title>Ramlibacter rhizophilus CCTCC AB2015357, whole genome shotgun sequence.</title>
        <authorList>
            <person name="Zhang X."/>
            <person name="Feng G."/>
            <person name="Zhu H."/>
        </authorList>
    </citation>
    <scope>NUCLEOTIDE SEQUENCE [LARGE SCALE GENOMIC DNA]</scope>
    <source>
        <strain evidence="3 4">CCTCC AB2015357</strain>
    </source>
</reference>
<dbReference type="AlphaFoldDB" id="A0A4Z0BH34"/>
<feature type="signal peptide" evidence="2">
    <location>
        <begin position="1"/>
        <end position="24"/>
    </location>
</feature>
<dbReference type="Proteomes" id="UP000297564">
    <property type="component" value="Unassembled WGS sequence"/>
</dbReference>